<evidence type="ECO:0000313" key="4">
    <source>
        <dbReference type="Proteomes" id="UP000176492"/>
    </source>
</evidence>
<dbReference type="GO" id="GO:0019316">
    <property type="term" value="P:D-allose catabolic process"/>
    <property type="evidence" value="ECO:0007669"/>
    <property type="project" value="TreeGrafter"/>
</dbReference>
<evidence type="ECO:0000256" key="1">
    <source>
        <dbReference type="ARBA" id="ARBA00008754"/>
    </source>
</evidence>
<dbReference type="Proteomes" id="UP000176492">
    <property type="component" value="Unassembled WGS sequence"/>
</dbReference>
<gene>
    <name evidence="3" type="ORF">A3J33_02535</name>
</gene>
<accession>A0A1F4WMR5</accession>
<name>A0A1F4WMR5_UNCKA</name>
<dbReference type="AlphaFoldDB" id="A0A1F4WMR5"/>
<feature type="active site" description="Proton acceptor" evidence="2">
    <location>
        <position position="67"/>
    </location>
</feature>
<reference evidence="3 4" key="1">
    <citation type="journal article" date="2016" name="Nat. Commun.">
        <title>Thousands of microbial genomes shed light on interconnected biogeochemical processes in an aquifer system.</title>
        <authorList>
            <person name="Anantharaman K."/>
            <person name="Brown C.T."/>
            <person name="Hug L.A."/>
            <person name="Sharon I."/>
            <person name="Castelle C.J."/>
            <person name="Probst A.J."/>
            <person name="Thomas B.C."/>
            <person name="Singh A."/>
            <person name="Wilkins M.J."/>
            <person name="Karaoz U."/>
            <person name="Brodie E.L."/>
            <person name="Williams K.H."/>
            <person name="Hubbard S.S."/>
            <person name="Banfield J.F."/>
        </authorList>
    </citation>
    <scope>NUCLEOTIDE SEQUENCE [LARGE SCALE GENOMIC DNA]</scope>
</reference>
<evidence type="ECO:0000313" key="3">
    <source>
        <dbReference type="EMBL" id="OGC70671.1"/>
    </source>
</evidence>
<dbReference type="PANTHER" id="PTHR30345">
    <property type="entry name" value="RIBOSE-5-PHOSPHATE ISOMERASE B"/>
    <property type="match status" value="1"/>
</dbReference>
<dbReference type="PIRSF" id="PIRSF005384">
    <property type="entry name" value="RpiB_LacA_B"/>
    <property type="match status" value="1"/>
</dbReference>
<dbReference type="NCBIfam" id="NF004051">
    <property type="entry name" value="PRK05571.1"/>
    <property type="match status" value="1"/>
</dbReference>
<dbReference type="SUPFAM" id="SSF89623">
    <property type="entry name" value="Ribose/Galactose isomerase RpiB/AlsB"/>
    <property type="match status" value="1"/>
</dbReference>
<proteinExistence type="inferred from homology"/>
<dbReference type="InterPro" id="IPR003500">
    <property type="entry name" value="RpiB_LacA_LacB"/>
</dbReference>
<sequence length="152" mass="17198">MMIYLGTDHRGFELKEKIKTWLADWKIPFEDLGNTVYDQTDDYPDFAAQVARRVAESPEENRGIMLCGSAVGVDIVANKFRGVRSAVVWSDDAALVKQSRQHDGANVLALPADHLTEEQAKNIVKLWLETPSPSEERHLRRLQKIADLEVQP</sequence>
<comment type="similarity">
    <text evidence="1">Belongs to the LacAB/RpiB family.</text>
</comment>
<feature type="active site" description="Proton donor" evidence="2">
    <location>
        <position position="102"/>
    </location>
</feature>
<organism evidence="3 4">
    <name type="scientific">candidate division WWE3 bacterium RIFCSPLOWO2_02_FULL_53_10</name>
    <dbReference type="NCBI Taxonomy" id="1802629"/>
    <lineage>
        <taxon>Bacteria</taxon>
        <taxon>Katanobacteria</taxon>
    </lineage>
</organism>
<dbReference type="PANTHER" id="PTHR30345:SF0">
    <property type="entry name" value="DNA DAMAGE-REPAIR_TOLERATION PROTEIN DRT102"/>
    <property type="match status" value="1"/>
</dbReference>
<dbReference type="Pfam" id="PF02502">
    <property type="entry name" value="LacAB_rpiB"/>
    <property type="match status" value="1"/>
</dbReference>
<dbReference type="GO" id="GO:0004751">
    <property type="term" value="F:ribose-5-phosphate isomerase activity"/>
    <property type="evidence" value="ECO:0007669"/>
    <property type="project" value="TreeGrafter"/>
</dbReference>
<evidence type="ECO:0000256" key="2">
    <source>
        <dbReference type="PIRSR" id="PIRSR005384-1"/>
    </source>
</evidence>
<comment type="caution">
    <text evidence="3">The sequence shown here is derived from an EMBL/GenBank/DDBJ whole genome shotgun (WGS) entry which is preliminary data.</text>
</comment>
<protein>
    <recommendedName>
        <fullName evidence="5">Ribose-5-phosphate isomerase</fullName>
    </recommendedName>
</protein>
<dbReference type="InterPro" id="IPR036569">
    <property type="entry name" value="RpiB_LacA_LacB_sf"/>
</dbReference>
<dbReference type="NCBIfam" id="TIGR00689">
    <property type="entry name" value="rpiB_lacA_lacB"/>
    <property type="match status" value="1"/>
</dbReference>
<evidence type="ECO:0008006" key="5">
    <source>
        <dbReference type="Google" id="ProtNLM"/>
    </source>
</evidence>
<dbReference type="Gene3D" id="3.40.1400.10">
    <property type="entry name" value="Sugar-phosphate isomerase, RpiB/LacA/LacB"/>
    <property type="match status" value="1"/>
</dbReference>
<dbReference type="EMBL" id="MEVM01000022">
    <property type="protein sequence ID" value="OGC70671.1"/>
    <property type="molecule type" value="Genomic_DNA"/>
</dbReference>
<dbReference type="GO" id="GO:0009052">
    <property type="term" value="P:pentose-phosphate shunt, non-oxidative branch"/>
    <property type="evidence" value="ECO:0007669"/>
    <property type="project" value="TreeGrafter"/>
</dbReference>